<accession>A0A2N3U9R5</accession>
<evidence type="ECO:0000313" key="2">
    <source>
        <dbReference type="EMBL" id="PKV63480.1"/>
    </source>
</evidence>
<evidence type="ECO:0000313" key="3">
    <source>
        <dbReference type="Proteomes" id="UP000233782"/>
    </source>
</evidence>
<evidence type="ECO:0000256" key="1">
    <source>
        <dbReference type="SAM" id="MobiDB-lite"/>
    </source>
</evidence>
<dbReference type="EMBL" id="PJMU01000003">
    <property type="protein sequence ID" value="PKV63480.1"/>
    <property type="molecule type" value="Genomic_DNA"/>
</dbReference>
<organism evidence="2 3">
    <name type="scientific">Pontibacter ramchanderi</name>
    <dbReference type="NCBI Taxonomy" id="1179743"/>
    <lineage>
        <taxon>Bacteria</taxon>
        <taxon>Pseudomonadati</taxon>
        <taxon>Bacteroidota</taxon>
        <taxon>Cytophagia</taxon>
        <taxon>Cytophagales</taxon>
        <taxon>Hymenobacteraceae</taxon>
        <taxon>Pontibacter</taxon>
    </lineage>
</organism>
<dbReference type="OrthoDB" id="854124at2"/>
<proteinExistence type="predicted"/>
<name>A0A2N3U9R5_9BACT</name>
<sequence length="75" mass="8677">MELLRFTLIITLISTLTIFSSCSSFSRSSNAIVVDDYSSMRYVKGKPDRVHKKWKSKSSYTPKNNKVAKRRTADW</sequence>
<keyword evidence="3" id="KW-1185">Reference proteome</keyword>
<feature type="region of interest" description="Disordered" evidence="1">
    <location>
        <begin position="54"/>
        <end position="75"/>
    </location>
</feature>
<dbReference type="PROSITE" id="PS51257">
    <property type="entry name" value="PROKAR_LIPOPROTEIN"/>
    <property type="match status" value="1"/>
</dbReference>
<comment type="caution">
    <text evidence="2">The sequence shown here is derived from an EMBL/GenBank/DDBJ whole genome shotgun (WGS) entry which is preliminary data.</text>
</comment>
<dbReference type="Proteomes" id="UP000233782">
    <property type="component" value="Unassembled WGS sequence"/>
</dbReference>
<reference evidence="2 3" key="1">
    <citation type="submission" date="2017-12" db="EMBL/GenBank/DDBJ databases">
        <title>Genomic Encyclopedia of Type Strains, Phase III (KMG-III): the genomes of soil and plant-associated and newly described type strains.</title>
        <authorList>
            <person name="Whitman W."/>
        </authorList>
    </citation>
    <scope>NUCLEOTIDE SEQUENCE [LARGE SCALE GENOMIC DNA]</scope>
    <source>
        <strain evidence="2 3">LP43</strain>
    </source>
</reference>
<dbReference type="AlphaFoldDB" id="A0A2N3U9R5"/>
<protein>
    <submittedName>
        <fullName evidence="2">Uncharacterized protein</fullName>
    </submittedName>
</protein>
<gene>
    <name evidence="2" type="ORF">BD749_3323</name>
</gene>
<feature type="compositionally biased region" description="Basic residues" evidence="1">
    <location>
        <begin position="66"/>
        <end position="75"/>
    </location>
</feature>